<evidence type="ECO:0000256" key="4">
    <source>
        <dbReference type="ARBA" id="ARBA00022452"/>
    </source>
</evidence>
<keyword evidence="5" id="KW-0812">Transmembrane</keyword>
<keyword evidence="3" id="KW-0813">Transport</keyword>
<dbReference type="InterPro" id="IPR050298">
    <property type="entry name" value="Gram-neg_bact_OMP"/>
</dbReference>
<protein>
    <recommendedName>
        <fullName evidence="12">Porin domain-containing protein</fullName>
    </recommendedName>
</protein>
<keyword evidence="7" id="KW-0406">Ion transport</keyword>
<keyword evidence="8" id="KW-0626">Porin</keyword>
<dbReference type="Gene3D" id="2.40.160.10">
    <property type="entry name" value="Porin"/>
    <property type="match status" value="1"/>
</dbReference>
<proteinExistence type="predicted"/>
<dbReference type="PANTHER" id="PTHR34501">
    <property type="entry name" value="PROTEIN YDDL-RELATED"/>
    <property type="match status" value="1"/>
</dbReference>
<evidence type="ECO:0000256" key="10">
    <source>
        <dbReference type="ARBA" id="ARBA00023237"/>
    </source>
</evidence>
<evidence type="ECO:0000313" key="14">
    <source>
        <dbReference type="Proteomes" id="UP000617555"/>
    </source>
</evidence>
<evidence type="ECO:0000256" key="2">
    <source>
        <dbReference type="ARBA" id="ARBA00011233"/>
    </source>
</evidence>
<evidence type="ECO:0000256" key="9">
    <source>
        <dbReference type="ARBA" id="ARBA00023136"/>
    </source>
</evidence>
<dbReference type="InterPro" id="IPR033900">
    <property type="entry name" value="Gram_neg_porin_domain"/>
</dbReference>
<accession>A0ABQ1JDF7</accession>
<comment type="subcellular location">
    <subcellularLocation>
        <location evidence="1">Cell outer membrane</location>
        <topology evidence="1">Multi-pass membrane protein</topology>
    </subcellularLocation>
</comment>
<evidence type="ECO:0000256" key="1">
    <source>
        <dbReference type="ARBA" id="ARBA00004571"/>
    </source>
</evidence>
<keyword evidence="6 11" id="KW-0732">Signal</keyword>
<name>A0ABQ1JDF7_9GAMM</name>
<evidence type="ECO:0000256" key="11">
    <source>
        <dbReference type="SAM" id="SignalP"/>
    </source>
</evidence>
<dbReference type="EMBL" id="BMII01000021">
    <property type="protein sequence ID" value="GGB63883.1"/>
    <property type="molecule type" value="Genomic_DNA"/>
</dbReference>
<keyword evidence="14" id="KW-1185">Reference proteome</keyword>
<keyword evidence="10" id="KW-0998">Cell outer membrane</keyword>
<evidence type="ECO:0000256" key="5">
    <source>
        <dbReference type="ARBA" id="ARBA00022692"/>
    </source>
</evidence>
<evidence type="ECO:0000313" key="13">
    <source>
        <dbReference type="EMBL" id="GGB63883.1"/>
    </source>
</evidence>
<evidence type="ECO:0000256" key="6">
    <source>
        <dbReference type="ARBA" id="ARBA00022729"/>
    </source>
</evidence>
<reference evidence="14" key="1">
    <citation type="journal article" date="2019" name="Int. J. Syst. Evol. Microbiol.">
        <title>The Global Catalogue of Microorganisms (GCM) 10K type strain sequencing project: providing services to taxonomists for standard genome sequencing and annotation.</title>
        <authorList>
            <consortium name="The Broad Institute Genomics Platform"/>
            <consortium name="The Broad Institute Genome Sequencing Center for Infectious Disease"/>
            <person name="Wu L."/>
            <person name="Ma J."/>
        </authorList>
    </citation>
    <scope>NUCLEOTIDE SEQUENCE [LARGE SCALE GENOMIC DNA]</scope>
    <source>
        <strain evidence="14">CGMCC 1.15339</strain>
    </source>
</reference>
<feature type="domain" description="Porin" evidence="12">
    <location>
        <begin position="16"/>
        <end position="96"/>
    </location>
</feature>
<dbReference type="InterPro" id="IPR023614">
    <property type="entry name" value="Porin_dom_sf"/>
</dbReference>
<comment type="subunit">
    <text evidence="2">Homotrimer.</text>
</comment>
<evidence type="ECO:0000259" key="12">
    <source>
        <dbReference type="Pfam" id="PF13609"/>
    </source>
</evidence>
<dbReference type="Proteomes" id="UP000617555">
    <property type="component" value="Unassembled WGS sequence"/>
</dbReference>
<dbReference type="PANTHER" id="PTHR34501:SF9">
    <property type="entry name" value="MAJOR OUTER MEMBRANE PROTEIN P.IA"/>
    <property type="match status" value="1"/>
</dbReference>
<evidence type="ECO:0000256" key="3">
    <source>
        <dbReference type="ARBA" id="ARBA00022448"/>
    </source>
</evidence>
<evidence type="ECO:0000256" key="7">
    <source>
        <dbReference type="ARBA" id="ARBA00023065"/>
    </source>
</evidence>
<organism evidence="13 14">
    <name type="scientific">Shewanella inventionis</name>
    <dbReference type="NCBI Taxonomy" id="1738770"/>
    <lineage>
        <taxon>Bacteria</taxon>
        <taxon>Pseudomonadati</taxon>
        <taxon>Pseudomonadota</taxon>
        <taxon>Gammaproteobacteria</taxon>
        <taxon>Alteromonadales</taxon>
        <taxon>Shewanellaceae</taxon>
        <taxon>Shewanella</taxon>
    </lineage>
</organism>
<gene>
    <name evidence="13" type="ORF">GCM10011607_25760</name>
</gene>
<evidence type="ECO:0000256" key="8">
    <source>
        <dbReference type="ARBA" id="ARBA00023114"/>
    </source>
</evidence>
<feature type="signal peptide" evidence="11">
    <location>
        <begin position="1"/>
        <end position="27"/>
    </location>
</feature>
<keyword evidence="4" id="KW-1134">Transmembrane beta strand</keyword>
<keyword evidence="9" id="KW-0472">Membrane</keyword>
<feature type="chain" id="PRO_5046224573" description="Porin domain-containing protein" evidence="11">
    <location>
        <begin position="28"/>
        <end position="105"/>
    </location>
</feature>
<dbReference type="SUPFAM" id="SSF56935">
    <property type="entry name" value="Porins"/>
    <property type="match status" value="1"/>
</dbReference>
<dbReference type="Pfam" id="PF13609">
    <property type="entry name" value="Porin_4"/>
    <property type="match status" value="1"/>
</dbReference>
<sequence>MTMKTNKSLISIALLSALSVMSTNVFAESPTAYGRLDISMTNSEHGFTTQNRKEGTVLENNLSRVGVKGSEKINDDLQLVYQMEVQVNSATNEADDEVFSARSTY</sequence>
<comment type="caution">
    <text evidence="13">The sequence shown here is derived from an EMBL/GenBank/DDBJ whole genome shotgun (WGS) entry which is preliminary data.</text>
</comment>